<dbReference type="AlphaFoldDB" id="A0A9N9JWK6"/>
<accession>A0A9N9JWK6</accession>
<name>A0A9N9JWK6_9GLOM</name>
<organism evidence="1 2">
    <name type="scientific">Racocetra fulgida</name>
    <dbReference type="NCBI Taxonomy" id="60492"/>
    <lineage>
        <taxon>Eukaryota</taxon>
        <taxon>Fungi</taxon>
        <taxon>Fungi incertae sedis</taxon>
        <taxon>Mucoromycota</taxon>
        <taxon>Glomeromycotina</taxon>
        <taxon>Glomeromycetes</taxon>
        <taxon>Diversisporales</taxon>
        <taxon>Gigasporaceae</taxon>
        <taxon>Racocetra</taxon>
    </lineage>
</organism>
<dbReference type="Proteomes" id="UP000789396">
    <property type="component" value="Unassembled WGS sequence"/>
</dbReference>
<protein>
    <submittedName>
        <fullName evidence="1">14698_t:CDS:1</fullName>
    </submittedName>
</protein>
<proteinExistence type="predicted"/>
<sequence length="67" mass="7296">AVKINKEGPLNSNQIQKNINALKGKLNKGSALLKKNVAVLYEKLLLGVNQVSISKLTWKDPLASQVI</sequence>
<keyword evidence="2" id="KW-1185">Reference proteome</keyword>
<dbReference type="OrthoDB" id="2389889at2759"/>
<gene>
    <name evidence="1" type="ORF">RFULGI_LOCUS17157</name>
</gene>
<feature type="non-terminal residue" evidence="1">
    <location>
        <position position="67"/>
    </location>
</feature>
<feature type="non-terminal residue" evidence="1">
    <location>
        <position position="1"/>
    </location>
</feature>
<comment type="caution">
    <text evidence="1">The sequence shown here is derived from an EMBL/GenBank/DDBJ whole genome shotgun (WGS) entry which is preliminary data.</text>
</comment>
<evidence type="ECO:0000313" key="2">
    <source>
        <dbReference type="Proteomes" id="UP000789396"/>
    </source>
</evidence>
<dbReference type="EMBL" id="CAJVPZ010065380">
    <property type="protein sequence ID" value="CAG8795211.1"/>
    <property type="molecule type" value="Genomic_DNA"/>
</dbReference>
<evidence type="ECO:0000313" key="1">
    <source>
        <dbReference type="EMBL" id="CAG8795211.1"/>
    </source>
</evidence>
<reference evidence="1" key="1">
    <citation type="submission" date="2021-06" db="EMBL/GenBank/DDBJ databases">
        <authorList>
            <person name="Kallberg Y."/>
            <person name="Tangrot J."/>
            <person name="Rosling A."/>
        </authorList>
    </citation>
    <scope>NUCLEOTIDE SEQUENCE</scope>
    <source>
        <strain evidence="1">IN212</strain>
    </source>
</reference>